<dbReference type="AlphaFoldDB" id="A0A4T3F271"/>
<dbReference type="GO" id="GO:0008664">
    <property type="term" value="F:RNA 2',3'-cyclic 3'-phosphodiesterase activity"/>
    <property type="evidence" value="ECO:0007669"/>
    <property type="project" value="UniProtKB-EC"/>
</dbReference>
<protein>
    <recommendedName>
        <fullName evidence="2">RNA 2',3'-cyclic phosphodiesterase</fullName>
        <shortName evidence="2">RNA 2',3'-CPDase</shortName>
        <ecNumber evidence="2">3.1.4.58</ecNumber>
    </recommendedName>
</protein>
<evidence type="ECO:0000256" key="1">
    <source>
        <dbReference type="ARBA" id="ARBA00022801"/>
    </source>
</evidence>
<keyword evidence="4" id="KW-1185">Reference proteome</keyword>
<dbReference type="PANTHER" id="PTHR35561">
    <property type="entry name" value="RNA 2',3'-CYCLIC PHOSPHODIESTERASE"/>
    <property type="match status" value="1"/>
</dbReference>
<dbReference type="SUPFAM" id="SSF55144">
    <property type="entry name" value="LigT-like"/>
    <property type="match status" value="1"/>
</dbReference>
<comment type="catalytic activity">
    <reaction evidence="2">
        <text>a 3'-end 2',3'-cyclophospho-ribonucleotide-RNA + H2O = a 3'-end 2'-phospho-ribonucleotide-RNA + H(+)</text>
        <dbReference type="Rhea" id="RHEA:11828"/>
        <dbReference type="Rhea" id="RHEA-COMP:10464"/>
        <dbReference type="Rhea" id="RHEA-COMP:17353"/>
        <dbReference type="ChEBI" id="CHEBI:15377"/>
        <dbReference type="ChEBI" id="CHEBI:15378"/>
        <dbReference type="ChEBI" id="CHEBI:83064"/>
        <dbReference type="ChEBI" id="CHEBI:173113"/>
        <dbReference type="EC" id="3.1.4.58"/>
    </reaction>
</comment>
<dbReference type="OrthoDB" id="9793819at2"/>
<dbReference type="RefSeq" id="WP_136693417.1">
    <property type="nucleotide sequence ID" value="NZ_SSHH01000002.1"/>
</dbReference>
<dbReference type="EC" id="3.1.4.58" evidence="2"/>
<feature type="active site" description="Proton acceptor" evidence="2">
    <location>
        <position position="121"/>
    </location>
</feature>
<dbReference type="PANTHER" id="PTHR35561:SF1">
    <property type="entry name" value="RNA 2',3'-CYCLIC PHOSPHODIESTERASE"/>
    <property type="match status" value="1"/>
</dbReference>
<reference evidence="3 4" key="1">
    <citation type="submission" date="2019-04" db="EMBL/GenBank/DDBJ databases">
        <title>Altererythrobacter aquimixticola sp. nov., isolated from sediment of junction between the ocean and a freshwater spring.</title>
        <authorList>
            <person name="Yoon J.-H."/>
        </authorList>
    </citation>
    <scope>NUCLEOTIDE SEQUENCE [LARGE SCALE GENOMIC DNA]</scope>
    <source>
        <strain evidence="3 4">SSKS-13</strain>
    </source>
</reference>
<proteinExistence type="inferred from homology"/>
<keyword evidence="1 2" id="KW-0378">Hydrolase</keyword>
<dbReference type="GO" id="GO:0004113">
    <property type="term" value="F:2',3'-cyclic-nucleotide 3'-phosphodiesterase activity"/>
    <property type="evidence" value="ECO:0007669"/>
    <property type="project" value="InterPro"/>
</dbReference>
<dbReference type="Proteomes" id="UP000309389">
    <property type="component" value="Unassembled WGS sequence"/>
</dbReference>
<dbReference type="InterPro" id="IPR009097">
    <property type="entry name" value="Cyclic_Pdiesterase"/>
</dbReference>
<feature type="short sequence motif" description="HXTX 1" evidence="2">
    <location>
        <begin position="37"/>
        <end position="40"/>
    </location>
</feature>
<dbReference type="HAMAP" id="MF_01940">
    <property type="entry name" value="RNA_CPDase"/>
    <property type="match status" value="1"/>
</dbReference>
<dbReference type="Gene3D" id="3.90.1140.10">
    <property type="entry name" value="Cyclic phosphodiesterase"/>
    <property type="match status" value="1"/>
</dbReference>
<comment type="caution">
    <text evidence="3">The sequence shown here is derived from an EMBL/GenBank/DDBJ whole genome shotgun (WGS) entry which is preliminary data.</text>
</comment>
<dbReference type="NCBIfam" id="TIGR02258">
    <property type="entry name" value="2_5_ligase"/>
    <property type="match status" value="1"/>
</dbReference>
<evidence type="ECO:0000256" key="2">
    <source>
        <dbReference type="HAMAP-Rule" id="MF_01940"/>
    </source>
</evidence>
<sequence>MPRLFTAIRPPAPVMDALIDTMEAVENARWQDEEQLHVTLTFMGDVAEAALGDVVDALSRVSFDPFELTIAGVRHFERKGLVHSIWAGIEPSPELVALQRQVDRACRALGLDIETRKYLPHITLARFSRHSADIPAWLAQHAKLRCGPFTVEDFALFESHLSSGPAHYEEVARFSC</sequence>
<feature type="active site" description="Proton donor" evidence="2">
    <location>
        <position position="37"/>
    </location>
</feature>
<accession>A0A4T3F271</accession>
<dbReference type="EMBL" id="SSHH01000002">
    <property type="protein sequence ID" value="TIX50395.1"/>
    <property type="molecule type" value="Genomic_DNA"/>
</dbReference>
<comment type="function">
    <text evidence="2">Hydrolyzes RNA 2',3'-cyclic phosphodiester to an RNA 2'-phosphomonoester.</text>
</comment>
<gene>
    <name evidence="3" type="primary">thpR</name>
    <name evidence="3" type="ORF">E5222_08960</name>
</gene>
<evidence type="ECO:0000313" key="4">
    <source>
        <dbReference type="Proteomes" id="UP000309389"/>
    </source>
</evidence>
<feature type="short sequence motif" description="HXTX 2" evidence="2">
    <location>
        <begin position="121"/>
        <end position="124"/>
    </location>
</feature>
<evidence type="ECO:0000313" key="3">
    <source>
        <dbReference type="EMBL" id="TIX50395.1"/>
    </source>
</evidence>
<dbReference type="InterPro" id="IPR004175">
    <property type="entry name" value="RNA_CPDase"/>
</dbReference>
<name>A0A4T3F271_9SPHN</name>
<dbReference type="Pfam" id="PF13563">
    <property type="entry name" value="2_5_RNA_ligase2"/>
    <property type="match status" value="1"/>
</dbReference>
<comment type="similarity">
    <text evidence="2">Belongs to the 2H phosphoesterase superfamily. ThpR family.</text>
</comment>
<organism evidence="3 4">
    <name type="scientific">Alteraurantiacibacter aquimixticola</name>
    <dbReference type="NCBI Taxonomy" id="2489173"/>
    <lineage>
        <taxon>Bacteria</taxon>
        <taxon>Pseudomonadati</taxon>
        <taxon>Pseudomonadota</taxon>
        <taxon>Alphaproteobacteria</taxon>
        <taxon>Sphingomonadales</taxon>
        <taxon>Erythrobacteraceae</taxon>
        <taxon>Alteraurantiacibacter</taxon>
    </lineage>
</organism>